<accession>A0AAN9BCQ4</accession>
<organism evidence="3 4">
    <name type="scientific">Littorina saxatilis</name>
    <dbReference type="NCBI Taxonomy" id="31220"/>
    <lineage>
        <taxon>Eukaryota</taxon>
        <taxon>Metazoa</taxon>
        <taxon>Spiralia</taxon>
        <taxon>Lophotrochozoa</taxon>
        <taxon>Mollusca</taxon>
        <taxon>Gastropoda</taxon>
        <taxon>Caenogastropoda</taxon>
        <taxon>Littorinimorpha</taxon>
        <taxon>Littorinoidea</taxon>
        <taxon>Littorinidae</taxon>
        <taxon>Littorina</taxon>
    </lineage>
</organism>
<evidence type="ECO:0000256" key="1">
    <source>
        <dbReference type="SAM" id="MobiDB-lite"/>
    </source>
</evidence>
<evidence type="ECO:0000256" key="2">
    <source>
        <dbReference type="SAM" id="Phobius"/>
    </source>
</evidence>
<feature type="region of interest" description="Disordered" evidence="1">
    <location>
        <begin position="21"/>
        <end position="67"/>
    </location>
</feature>
<keyword evidence="4" id="KW-1185">Reference proteome</keyword>
<keyword evidence="2" id="KW-0812">Transmembrane</keyword>
<dbReference type="AlphaFoldDB" id="A0AAN9BCQ4"/>
<name>A0AAN9BCQ4_9CAEN</name>
<evidence type="ECO:0000313" key="3">
    <source>
        <dbReference type="EMBL" id="KAK7103132.1"/>
    </source>
</evidence>
<reference evidence="3 4" key="1">
    <citation type="submission" date="2024-02" db="EMBL/GenBank/DDBJ databases">
        <title>Chromosome-scale genome assembly of the rough periwinkle Littorina saxatilis.</title>
        <authorList>
            <person name="De Jode A."/>
            <person name="Faria R."/>
            <person name="Formenti G."/>
            <person name="Sims Y."/>
            <person name="Smith T.P."/>
            <person name="Tracey A."/>
            <person name="Wood J.M.D."/>
            <person name="Zagrodzka Z.B."/>
            <person name="Johannesson K."/>
            <person name="Butlin R.K."/>
            <person name="Leder E.H."/>
        </authorList>
    </citation>
    <scope>NUCLEOTIDE SEQUENCE [LARGE SCALE GENOMIC DNA]</scope>
    <source>
        <strain evidence="3">Snail1</strain>
        <tissue evidence="3">Muscle</tissue>
    </source>
</reference>
<proteinExistence type="predicted"/>
<comment type="caution">
    <text evidence="3">The sequence shown here is derived from an EMBL/GenBank/DDBJ whole genome shotgun (WGS) entry which is preliminary data.</text>
</comment>
<keyword evidence="2" id="KW-0472">Membrane</keyword>
<dbReference type="EMBL" id="JBAMIC010000008">
    <property type="protein sequence ID" value="KAK7103132.1"/>
    <property type="molecule type" value="Genomic_DNA"/>
</dbReference>
<feature type="transmembrane region" description="Helical" evidence="2">
    <location>
        <begin position="94"/>
        <end position="114"/>
    </location>
</feature>
<keyword evidence="2" id="KW-1133">Transmembrane helix</keyword>
<sequence>MPGRTDATVYAEVCKQQYNDSLGDLDSPLDDDPAPFVSDSESSAPTTPTGDGTPVSILRQRKRAEREKKQVRFHESVVDNTQLRQQEEWVSRTVVVVLLLICCFFLTILGLGLYCRVIDSNLCGSMVQVARDAYLNVRYQYYKYTSTKHVKFA</sequence>
<dbReference type="Proteomes" id="UP001374579">
    <property type="component" value="Unassembled WGS sequence"/>
</dbReference>
<protein>
    <submittedName>
        <fullName evidence="3">Uncharacterized protein</fullName>
    </submittedName>
</protein>
<feature type="compositionally biased region" description="Polar residues" evidence="1">
    <location>
        <begin position="39"/>
        <end position="50"/>
    </location>
</feature>
<evidence type="ECO:0000313" key="4">
    <source>
        <dbReference type="Proteomes" id="UP001374579"/>
    </source>
</evidence>
<gene>
    <name evidence="3" type="ORF">V1264_018093</name>
</gene>